<proteinExistence type="inferred from homology"/>
<dbReference type="PROSITE" id="PS01230">
    <property type="entry name" value="TRMA_1"/>
    <property type="match status" value="1"/>
</dbReference>
<gene>
    <name evidence="7" type="primary">rlmD</name>
    <name evidence="7" type="ORF">ACFSW4_04205</name>
</gene>
<evidence type="ECO:0000313" key="8">
    <source>
        <dbReference type="Proteomes" id="UP001597452"/>
    </source>
</evidence>
<dbReference type="PROSITE" id="PS01231">
    <property type="entry name" value="TRMA_2"/>
    <property type="match status" value="1"/>
</dbReference>
<sequence length="477" mass="53601">MSKRKNNGFKKRPNKQFKNQNRQAGTGKQSQGKKIATTEVTCQGLTSEGKGIVQWDGKQLEVEQLLPGEKAEVTIYKKGRFFNAEIKRLINFSDDRARQPKKYDDECGGCQIQHMTYEAQTRFKQKVVDDLMKPFGKPEPIITMDHPYDYRNKNVMTFGLNKKRQIISGLYAPNSHRIIPMMGSIIHDPKADEIIQTVTDLAKSFKLQPYNEDTGQGFLRHVMVKVGKKSGEIMVVIVAASPMFKGKKNFVKALRKDHPEISTILLNINQRNDSMVLGDQEKVLFGKGTIIDTLCGLEFEISAKSFYQINPVQTEKLYNEAIEMAGLIGKEKVVDAYCGIGTIGLVASKKAGKVIGVELNNDAVRDAIRNSKRNGIQNARFYQADAGEYMTQLAAQGENIDVVFLDPPRSGSDEAFLSSLVKLKPSRVVYISCNPETQARDLKYLTKKGYEVKRMQPVDMFPQTSHIESIALLTKQS</sequence>
<dbReference type="NCBIfam" id="TIGR00479">
    <property type="entry name" value="rumA"/>
    <property type="match status" value="1"/>
</dbReference>
<accession>A0ABW5Q8Q6</accession>
<feature type="region of interest" description="Disordered" evidence="6">
    <location>
        <begin position="1"/>
        <end position="35"/>
    </location>
</feature>
<evidence type="ECO:0000256" key="4">
    <source>
        <dbReference type="PROSITE-ProRule" id="PRU01024"/>
    </source>
</evidence>
<name>A0ABW5Q8Q6_9BACI</name>
<dbReference type="Gene3D" id="2.40.50.140">
    <property type="entry name" value="Nucleic acid-binding proteins"/>
    <property type="match status" value="1"/>
</dbReference>
<feature type="compositionally biased region" description="Polar residues" evidence="6">
    <location>
        <begin position="16"/>
        <end position="35"/>
    </location>
</feature>
<dbReference type="RefSeq" id="WP_377327636.1">
    <property type="nucleotide sequence ID" value="NZ_JBHUMZ010000013.1"/>
</dbReference>
<feature type="binding site" evidence="4">
    <location>
        <position position="337"/>
    </location>
    <ligand>
        <name>S-adenosyl-L-methionine</name>
        <dbReference type="ChEBI" id="CHEBI:59789"/>
    </ligand>
</feature>
<evidence type="ECO:0000256" key="3">
    <source>
        <dbReference type="ARBA" id="ARBA00022691"/>
    </source>
</evidence>
<evidence type="ECO:0000313" key="7">
    <source>
        <dbReference type="EMBL" id="MFD2638070.1"/>
    </source>
</evidence>
<comment type="similarity">
    <text evidence="4">Belongs to the class I-like SAM-binding methyltransferase superfamily. RNA M5U methyltransferase family.</text>
</comment>
<feature type="binding site" evidence="4">
    <location>
        <position position="308"/>
    </location>
    <ligand>
        <name>S-adenosyl-L-methionine</name>
        <dbReference type="ChEBI" id="CHEBI:59789"/>
    </ligand>
</feature>
<dbReference type="PANTHER" id="PTHR11061">
    <property type="entry name" value="RNA M5U METHYLTRANSFERASE"/>
    <property type="match status" value="1"/>
</dbReference>
<feature type="active site" evidence="5">
    <location>
        <position position="433"/>
    </location>
</feature>
<feature type="active site" description="Nucleophile" evidence="4">
    <location>
        <position position="433"/>
    </location>
</feature>
<dbReference type="InterPro" id="IPR012340">
    <property type="entry name" value="NA-bd_OB-fold"/>
</dbReference>
<dbReference type="SUPFAM" id="SSF50249">
    <property type="entry name" value="Nucleic acid-binding proteins"/>
    <property type="match status" value="1"/>
</dbReference>
<organism evidence="7 8">
    <name type="scientific">Piscibacillus salipiscarius</name>
    <dbReference type="NCBI Taxonomy" id="299480"/>
    <lineage>
        <taxon>Bacteria</taxon>
        <taxon>Bacillati</taxon>
        <taxon>Bacillota</taxon>
        <taxon>Bacilli</taxon>
        <taxon>Bacillales</taxon>
        <taxon>Bacillaceae</taxon>
        <taxon>Piscibacillus</taxon>
    </lineage>
</organism>
<keyword evidence="1 4" id="KW-0489">Methyltransferase</keyword>
<protein>
    <submittedName>
        <fullName evidence="7">23S rRNA (Uracil(1939)-C(5))-methyltransferase RlmD</fullName>
        <ecNumber evidence="7">2.1.1.190</ecNumber>
    </submittedName>
</protein>
<dbReference type="Proteomes" id="UP001597452">
    <property type="component" value="Unassembled WGS sequence"/>
</dbReference>
<evidence type="ECO:0000256" key="5">
    <source>
        <dbReference type="PROSITE-ProRule" id="PRU10015"/>
    </source>
</evidence>
<keyword evidence="3 4" id="KW-0949">S-adenosyl-L-methionine</keyword>
<dbReference type="Pfam" id="PF05958">
    <property type="entry name" value="tRNA_U5-meth_tr"/>
    <property type="match status" value="1"/>
</dbReference>
<evidence type="ECO:0000256" key="6">
    <source>
        <dbReference type="SAM" id="MobiDB-lite"/>
    </source>
</evidence>
<dbReference type="EMBL" id="JBHUMZ010000013">
    <property type="protein sequence ID" value="MFD2638070.1"/>
    <property type="molecule type" value="Genomic_DNA"/>
</dbReference>
<dbReference type="PANTHER" id="PTHR11061:SF30">
    <property type="entry name" value="TRNA (URACIL(54)-C(5))-METHYLTRANSFERASE"/>
    <property type="match status" value="1"/>
</dbReference>
<keyword evidence="8" id="KW-1185">Reference proteome</keyword>
<dbReference type="InterPro" id="IPR030390">
    <property type="entry name" value="MeTrfase_TrmA_AS"/>
</dbReference>
<dbReference type="InterPro" id="IPR029063">
    <property type="entry name" value="SAM-dependent_MTases_sf"/>
</dbReference>
<dbReference type="GO" id="GO:0032259">
    <property type="term" value="P:methylation"/>
    <property type="evidence" value="ECO:0007669"/>
    <property type="project" value="UniProtKB-KW"/>
</dbReference>
<dbReference type="Gene3D" id="2.40.50.1070">
    <property type="match status" value="1"/>
</dbReference>
<dbReference type="Gene3D" id="3.40.50.150">
    <property type="entry name" value="Vaccinia Virus protein VP39"/>
    <property type="match status" value="1"/>
</dbReference>
<dbReference type="InterPro" id="IPR010280">
    <property type="entry name" value="U5_MeTrfase_fam"/>
</dbReference>
<reference evidence="8" key="1">
    <citation type="journal article" date="2019" name="Int. J. Syst. Evol. Microbiol.">
        <title>The Global Catalogue of Microorganisms (GCM) 10K type strain sequencing project: providing services to taxonomists for standard genome sequencing and annotation.</title>
        <authorList>
            <consortium name="The Broad Institute Genomics Platform"/>
            <consortium name="The Broad Institute Genome Sequencing Center for Infectious Disease"/>
            <person name="Wu L."/>
            <person name="Ma J."/>
        </authorList>
    </citation>
    <scope>NUCLEOTIDE SEQUENCE [LARGE SCALE GENOMIC DNA]</scope>
    <source>
        <strain evidence="8">TISTR 1571</strain>
    </source>
</reference>
<feature type="binding site" evidence="4">
    <location>
        <position position="358"/>
    </location>
    <ligand>
        <name>S-adenosyl-L-methionine</name>
        <dbReference type="ChEBI" id="CHEBI:59789"/>
    </ligand>
</feature>
<dbReference type="PROSITE" id="PS51687">
    <property type="entry name" value="SAM_MT_RNA_M5U"/>
    <property type="match status" value="1"/>
</dbReference>
<keyword evidence="2 4" id="KW-0808">Transferase</keyword>
<evidence type="ECO:0000256" key="1">
    <source>
        <dbReference type="ARBA" id="ARBA00022603"/>
    </source>
</evidence>
<feature type="binding site" evidence="4">
    <location>
        <position position="406"/>
    </location>
    <ligand>
        <name>S-adenosyl-L-methionine</name>
        <dbReference type="ChEBI" id="CHEBI:59789"/>
    </ligand>
</feature>
<dbReference type="CDD" id="cd02440">
    <property type="entry name" value="AdoMet_MTases"/>
    <property type="match status" value="1"/>
</dbReference>
<evidence type="ECO:0000256" key="2">
    <source>
        <dbReference type="ARBA" id="ARBA00022679"/>
    </source>
</evidence>
<dbReference type="SUPFAM" id="SSF53335">
    <property type="entry name" value="S-adenosyl-L-methionine-dependent methyltransferases"/>
    <property type="match status" value="1"/>
</dbReference>
<dbReference type="EC" id="2.1.1.190" evidence="7"/>
<dbReference type="InterPro" id="IPR030391">
    <property type="entry name" value="MeTrfase_TrmA_CS"/>
</dbReference>
<comment type="caution">
    <text evidence="7">The sequence shown here is derived from an EMBL/GenBank/DDBJ whole genome shotgun (WGS) entry which is preliminary data.</text>
</comment>
<feature type="compositionally biased region" description="Basic residues" evidence="6">
    <location>
        <begin position="1"/>
        <end position="15"/>
    </location>
</feature>
<dbReference type="GO" id="GO:0008168">
    <property type="term" value="F:methyltransferase activity"/>
    <property type="evidence" value="ECO:0007669"/>
    <property type="project" value="UniProtKB-KW"/>
</dbReference>